<feature type="signal peptide" evidence="1">
    <location>
        <begin position="1"/>
        <end position="20"/>
    </location>
</feature>
<name>A0AA36D618_9BILA</name>
<dbReference type="Proteomes" id="UP001177023">
    <property type="component" value="Unassembled WGS sequence"/>
</dbReference>
<dbReference type="AlphaFoldDB" id="A0AA36D618"/>
<gene>
    <name evidence="2" type="ORF">MSPICULIGERA_LOCUS19913</name>
</gene>
<evidence type="ECO:0000313" key="2">
    <source>
        <dbReference type="EMBL" id="CAJ0581758.1"/>
    </source>
</evidence>
<reference evidence="2" key="1">
    <citation type="submission" date="2023-06" db="EMBL/GenBank/DDBJ databases">
        <authorList>
            <person name="Delattre M."/>
        </authorList>
    </citation>
    <scope>NUCLEOTIDE SEQUENCE</scope>
    <source>
        <strain evidence="2">AF72</strain>
    </source>
</reference>
<evidence type="ECO:0000313" key="3">
    <source>
        <dbReference type="Proteomes" id="UP001177023"/>
    </source>
</evidence>
<keyword evidence="1" id="KW-0732">Signal</keyword>
<accession>A0AA36D618</accession>
<feature type="non-terminal residue" evidence="2">
    <location>
        <position position="1"/>
    </location>
</feature>
<evidence type="ECO:0000256" key="1">
    <source>
        <dbReference type="SAM" id="SignalP"/>
    </source>
</evidence>
<dbReference type="EMBL" id="CATQJA010002663">
    <property type="protein sequence ID" value="CAJ0581758.1"/>
    <property type="molecule type" value="Genomic_DNA"/>
</dbReference>
<proteinExistence type="predicted"/>
<protein>
    <submittedName>
        <fullName evidence="2">Uncharacterized protein</fullName>
    </submittedName>
</protein>
<organism evidence="2 3">
    <name type="scientific">Mesorhabditis spiculigera</name>
    <dbReference type="NCBI Taxonomy" id="96644"/>
    <lineage>
        <taxon>Eukaryota</taxon>
        <taxon>Metazoa</taxon>
        <taxon>Ecdysozoa</taxon>
        <taxon>Nematoda</taxon>
        <taxon>Chromadorea</taxon>
        <taxon>Rhabditida</taxon>
        <taxon>Rhabditina</taxon>
        <taxon>Rhabditomorpha</taxon>
        <taxon>Rhabditoidea</taxon>
        <taxon>Rhabditidae</taxon>
        <taxon>Mesorhabditinae</taxon>
        <taxon>Mesorhabditis</taxon>
    </lineage>
</organism>
<feature type="chain" id="PRO_5041441932" evidence="1">
    <location>
        <begin position="21"/>
        <end position="77"/>
    </location>
</feature>
<keyword evidence="3" id="KW-1185">Reference proteome</keyword>
<sequence length="77" mass="8367">MSKILFVLCLIAILATFVVAELTAADEDNTLSETEFFPPANRAKRGVCKAVFKARCCGKHACDRQGCFLTMCALCCS</sequence>
<comment type="caution">
    <text evidence="2">The sequence shown here is derived from an EMBL/GenBank/DDBJ whole genome shotgun (WGS) entry which is preliminary data.</text>
</comment>